<dbReference type="Proteomes" id="UP001056201">
    <property type="component" value="Chromosome 1"/>
</dbReference>
<evidence type="ECO:0000256" key="4">
    <source>
        <dbReference type="ARBA" id="ARBA00022801"/>
    </source>
</evidence>
<dbReference type="SUPFAM" id="SSF52980">
    <property type="entry name" value="Restriction endonuclease-like"/>
    <property type="match status" value="1"/>
</dbReference>
<dbReference type="GO" id="GO:0008854">
    <property type="term" value="F:exodeoxyribonuclease V activity"/>
    <property type="evidence" value="ECO:0007669"/>
    <property type="project" value="UniProtKB-EC"/>
</dbReference>
<dbReference type="Pfam" id="PF04257">
    <property type="entry name" value="Exonuc_V_gamma"/>
    <property type="match status" value="1"/>
</dbReference>
<comment type="function">
    <text evidence="10">A helicase/nuclease that prepares dsDNA breaks (DSB) for recombinational DNA repair. Binds to DSBs and unwinds DNA via a highly rapid and processive ATP-dependent bidirectional helicase activity. Unwinds dsDNA until it encounters a Chi (crossover hotspot instigator) sequence from the 3' direction. Cuts ssDNA a few nucleotides 3' to the Chi site. The properties and activities of the enzyme are changed at Chi. The Chi-altered holoenzyme produces a long 3'-ssDNA overhang and facilitates RecA-binding to the ssDNA for homologous DNA recombination and repair. Holoenzyme degrades any linearized DNA that is unable to undergo homologous recombination. In the holoenzyme this subunit recognizes the wild-type Chi sequence, and when added to isolated RecB increases its ATP-dependent helicase processivity.</text>
</comment>
<dbReference type="PIRSF" id="PIRSF000980">
    <property type="entry name" value="RecC"/>
    <property type="match status" value="1"/>
</dbReference>
<dbReference type="SUPFAM" id="SSF52540">
    <property type="entry name" value="P-loop containing nucleoside triphosphate hydrolases"/>
    <property type="match status" value="2"/>
</dbReference>
<dbReference type="EMBL" id="CP097635">
    <property type="protein sequence ID" value="URI07168.1"/>
    <property type="molecule type" value="Genomic_DNA"/>
</dbReference>
<evidence type="ECO:0000313" key="14">
    <source>
        <dbReference type="Proteomes" id="UP001056201"/>
    </source>
</evidence>
<evidence type="ECO:0000313" key="13">
    <source>
        <dbReference type="EMBL" id="URI07168.1"/>
    </source>
</evidence>
<dbReference type="PANTHER" id="PTHR30591">
    <property type="entry name" value="RECBCD ENZYME SUBUNIT RECC"/>
    <property type="match status" value="1"/>
</dbReference>
<evidence type="ECO:0000256" key="9">
    <source>
        <dbReference type="ARBA" id="ARBA00023204"/>
    </source>
</evidence>
<dbReference type="RefSeq" id="WP_250195433.1">
    <property type="nucleotide sequence ID" value="NZ_CP097635.1"/>
</dbReference>
<sequence>MLQIHFANRLETLTLQLLSRLRADGETDPLAPAQVIVPSAAMRRHLTLRAADAQGVCANVEFTFLAQWLWQQIGRVLPGVLPESPFAPDVMAWRVYAAFGDADFVALHPRLAAYLAEADPVMRLELARRSAGLLEQYITYRADWLARWESGEPADLGPVDDSARADEAWQADLWRRIVAELQLQQDPAQQLISVLEAPDGPALAAAAGLPASAHVFALPAMPPQYIRLLQALGRCMQLQVYVLNPCREYWFEVIDRRRLAHLAARGQDALHEEGNHLLAAWGRQTQAQIDLLVEAAGEQMVDDALFTPAEGHTLLAEVQNAVLDLVELAPASVAADRSIEVHRCHSLTRQLEVLQDQLLAMFTDPDLPGLHPSDVLVVTPDLDAAAPLIDAVFGTAPPERQLPFNITGRPRSRINRCARAMLDLLALVGSRLPASGLHGLLQQPVVARRFALDAAALDQVQQDLAEAGVRWALDAAHRGSFGVPAEPQHTLDDGLARLFLGYALPTRATLPLAGRLPAGDVEGAAADTLGAFWRYAQLLGQLHRRCRQPHTPDGWQALLQQAMDDFIAPAEDELEDLRELRQAVQGLADAMNRGGLGEPSAAPLPLAVLRHALEQALDDPARGGVPGGGITFSSMTSLRGLPYRVVCAIGLDDGAFPSTPRESEFDLMALRPRRGDRQRRFDERNLFLDLLLAARDRLLLAYTGRSVRDNSELPPSVLVAELLDTLAPAVVGGSQLLRVAHALQPFSPENFHPGTDPRRRSFHREYAEALARQAAAPAAVSSAWTEQPLPGADGDDRDDADLDEATPALPATPLFARPLPPPGDEWRQVSIGQLTEFFRHPSRALLRRRLGLDLPRAAEELQDDEPFVADRAGRQALAERLLPLLLDATTAATLDEPALQALAAAGTEYPAGSLGEQQRSAELARLQQFAGQVREALQVPPLPALHGQLPLELDGEAWQLSGSWADLRPDGLVRWRYDDTRPVDYLQAWLPHLLLNVARPGSLSRFISRDGSFTLRPVADAPRHLHTLLQLYRQGLQQPLHFFAKTSWAQATGAPRSQVEATWRTGPRRPYAEEADAAHRLALRGLPDPLDDTFEQLAEAVYRPLLDHLDDARL</sequence>
<keyword evidence="3 10" id="KW-0227">DNA damage</keyword>
<feature type="compositionally biased region" description="Low complexity" evidence="11">
    <location>
        <begin position="777"/>
        <end position="792"/>
    </location>
</feature>
<proteinExistence type="inferred from homology"/>
<keyword evidence="8 10" id="KW-0238">DNA-binding</keyword>
<feature type="compositionally biased region" description="Acidic residues" evidence="11">
    <location>
        <begin position="793"/>
        <end position="804"/>
    </location>
</feature>
<evidence type="ECO:0000256" key="10">
    <source>
        <dbReference type="HAMAP-Rule" id="MF_01486"/>
    </source>
</evidence>
<protein>
    <recommendedName>
        <fullName evidence="10">RecBCD enzyme subunit RecC</fullName>
    </recommendedName>
    <alternativeName>
        <fullName evidence="10">Exonuclease V subunit RecC</fullName>
        <shortName evidence="10">ExoV subunit RecC</shortName>
    </alternativeName>
    <alternativeName>
        <fullName evidence="10">Helicase/nuclease RecBCD subunit RecC</fullName>
    </alternativeName>
</protein>
<dbReference type="NCBIfam" id="TIGR01450">
    <property type="entry name" value="recC"/>
    <property type="match status" value="1"/>
</dbReference>
<organism evidence="13 14">
    <name type="scientific">Aquincola tertiaricarbonis</name>
    <dbReference type="NCBI Taxonomy" id="391953"/>
    <lineage>
        <taxon>Bacteria</taxon>
        <taxon>Pseudomonadati</taxon>
        <taxon>Pseudomonadota</taxon>
        <taxon>Betaproteobacteria</taxon>
        <taxon>Burkholderiales</taxon>
        <taxon>Sphaerotilaceae</taxon>
        <taxon>Aquincola</taxon>
    </lineage>
</organism>
<keyword evidence="7 10" id="KW-0067">ATP-binding</keyword>
<keyword evidence="1 10" id="KW-0540">Nuclease</keyword>
<dbReference type="Pfam" id="PF17946">
    <property type="entry name" value="RecC_C"/>
    <property type="match status" value="1"/>
</dbReference>
<keyword evidence="9 10" id="KW-0234">DNA repair</keyword>
<dbReference type="Gene3D" id="3.40.50.10930">
    <property type="match status" value="1"/>
</dbReference>
<dbReference type="InterPro" id="IPR011335">
    <property type="entry name" value="Restrct_endonuc-II-like"/>
</dbReference>
<dbReference type="InterPro" id="IPR027417">
    <property type="entry name" value="P-loop_NTPase"/>
</dbReference>
<keyword evidence="5 10" id="KW-0347">Helicase</keyword>
<dbReference type="PANTHER" id="PTHR30591:SF1">
    <property type="entry name" value="RECBCD ENZYME SUBUNIT RECC"/>
    <property type="match status" value="1"/>
</dbReference>
<dbReference type="InterPro" id="IPR006697">
    <property type="entry name" value="RecC"/>
</dbReference>
<comment type="miscellaneous">
    <text evidence="10">In the RecBCD complex, RecB has a slow 3'-5' helicase, an exonuclease activity and loads RecA onto ssDNA, RecD has a fast 5'-3' helicase activity, while RecC stimulates the ATPase and processivity of the RecB helicase and contributes to recognition of the Chi site.</text>
</comment>
<keyword evidence="2 10" id="KW-0547">Nucleotide-binding</keyword>
<feature type="region of interest" description="Disordered" evidence="11">
    <location>
        <begin position="777"/>
        <end position="823"/>
    </location>
</feature>
<evidence type="ECO:0000256" key="2">
    <source>
        <dbReference type="ARBA" id="ARBA00022741"/>
    </source>
</evidence>
<evidence type="ECO:0000256" key="11">
    <source>
        <dbReference type="SAM" id="MobiDB-lite"/>
    </source>
</evidence>
<keyword evidence="6 10" id="KW-0269">Exonuclease</keyword>
<comment type="similarity">
    <text evidence="10">Belongs to the RecC family.</text>
</comment>
<name>A0ABY4S2H8_AQUTE</name>
<accession>A0ABY4S2H8</accession>
<reference evidence="13" key="1">
    <citation type="submission" date="2022-05" db="EMBL/GenBank/DDBJ databases">
        <title>An RpoN-dependent PEP-CTERM gene is involved in floc formation of an Aquincola tertiaricarbonis strain.</title>
        <authorList>
            <person name="Qiu D."/>
            <person name="Xia M."/>
        </authorList>
    </citation>
    <scope>NUCLEOTIDE SEQUENCE</scope>
    <source>
        <strain evidence="13">RN12</strain>
    </source>
</reference>
<dbReference type="InterPro" id="IPR013986">
    <property type="entry name" value="DExx_box_DNA_helicase_dom_sf"/>
</dbReference>
<dbReference type="Gene3D" id="3.40.50.300">
    <property type="entry name" value="P-loop containing nucleotide triphosphate hydrolases"/>
    <property type="match status" value="2"/>
</dbReference>
<evidence type="ECO:0000256" key="1">
    <source>
        <dbReference type="ARBA" id="ARBA00022722"/>
    </source>
</evidence>
<evidence type="ECO:0000256" key="5">
    <source>
        <dbReference type="ARBA" id="ARBA00022806"/>
    </source>
</evidence>
<dbReference type="HAMAP" id="MF_01486">
    <property type="entry name" value="RecC"/>
    <property type="match status" value="1"/>
</dbReference>
<evidence type="ECO:0000259" key="12">
    <source>
        <dbReference type="Pfam" id="PF17946"/>
    </source>
</evidence>
<keyword evidence="4 10" id="KW-0378">Hydrolase</keyword>
<evidence type="ECO:0000256" key="3">
    <source>
        <dbReference type="ARBA" id="ARBA00022763"/>
    </source>
</evidence>
<keyword evidence="14" id="KW-1185">Reference proteome</keyword>
<dbReference type="Gene3D" id="1.10.10.160">
    <property type="match status" value="1"/>
</dbReference>
<comment type="subunit">
    <text evidence="10">Heterotrimer of RecB, RecC and RecD. All subunits contribute to DNA-binding.</text>
</comment>
<feature type="domain" description="RecC C-terminal" evidence="12">
    <location>
        <begin position="826"/>
        <end position="1052"/>
    </location>
</feature>
<dbReference type="InterPro" id="IPR041500">
    <property type="entry name" value="RecC_C"/>
</dbReference>
<evidence type="ECO:0000256" key="7">
    <source>
        <dbReference type="ARBA" id="ARBA00022840"/>
    </source>
</evidence>
<evidence type="ECO:0000256" key="6">
    <source>
        <dbReference type="ARBA" id="ARBA00022839"/>
    </source>
</evidence>
<gene>
    <name evidence="10 13" type="primary">recC</name>
    <name evidence="13" type="ORF">MW290_00650</name>
</gene>
<feature type="compositionally biased region" description="Low complexity" evidence="11">
    <location>
        <begin position="805"/>
        <end position="817"/>
    </location>
</feature>
<evidence type="ECO:0000256" key="8">
    <source>
        <dbReference type="ARBA" id="ARBA00023125"/>
    </source>
</evidence>